<keyword evidence="7 15" id="KW-0378">Hydrolase</keyword>
<keyword evidence="5 15" id="KW-0227">DNA damage</keyword>
<comment type="subunit">
    <text evidence="3 15">Monomer.</text>
</comment>
<dbReference type="SUPFAM" id="SSF57716">
    <property type="entry name" value="Glucocorticoid receptor-like (DNA-binding domain)"/>
    <property type="match status" value="1"/>
</dbReference>
<evidence type="ECO:0000256" key="6">
    <source>
        <dbReference type="ARBA" id="ARBA00022771"/>
    </source>
</evidence>
<feature type="domain" description="FPG-type" evidence="16">
    <location>
        <begin position="241"/>
        <end position="275"/>
    </location>
</feature>
<dbReference type="SMART" id="SM00898">
    <property type="entry name" value="Fapy_DNA_glyco"/>
    <property type="match status" value="1"/>
</dbReference>
<dbReference type="PANTHER" id="PTHR22993">
    <property type="entry name" value="FORMAMIDOPYRIMIDINE-DNA GLYCOSYLASE"/>
    <property type="match status" value="1"/>
</dbReference>
<keyword evidence="4 15" id="KW-0479">Metal-binding</keyword>
<keyword evidence="13 15" id="KW-0326">Glycosidase</keyword>
<evidence type="ECO:0000256" key="2">
    <source>
        <dbReference type="ARBA" id="ARBA00009409"/>
    </source>
</evidence>
<dbReference type="PROSITE" id="PS51068">
    <property type="entry name" value="FPG_CAT"/>
    <property type="match status" value="1"/>
</dbReference>
<comment type="catalytic activity">
    <reaction evidence="14 15">
        <text>2'-deoxyribonucleotide-(2'-deoxyribose 5'-phosphate)-2'-deoxyribonucleotide-DNA = a 3'-end 2'-deoxyribonucleotide-(2,3-dehydro-2,3-deoxyribose 5'-phosphate)-DNA + a 5'-end 5'-phospho-2'-deoxyribonucleoside-DNA + H(+)</text>
        <dbReference type="Rhea" id="RHEA:66592"/>
        <dbReference type="Rhea" id="RHEA-COMP:13180"/>
        <dbReference type="Rhea" id="RHEA-COMP:16897"/>
        <dbReference type="Rhea" id="RHEA-COMP:17067"/>
        <dbReference type="ChEBI" id="CHEBI:15378"/>
        <dbReference type="ChEBI" id="CHEBI:136412"/>
        <dbReference type="ChEBI" id="CHEBI:157695"/>
        <dbReference type="ChEBI" id="CHEBI:167181"/>
        <dbReference type="EC" id="4.2.99.18"/>
    </reaction>
</comment>
<dbReference type="InterPro" id="IPR000214">
    <property type="entry name" value="Znf_DNA_glyclase/AP_lyase"/>
</dbReference>
<dbReference type="InterPro" id="IPR015887">
    <property type="entry name" value="DNA_glyclase_Znf_dom_DNA_BS"/>
</dbReference>
<dbReference type="GO" id="GO:0006284">
    <property type="term" value="P:base-excision repair"/>
    <property type="evidence" value="ECO:0007669"/>
    <property type="project" value="InterPro"/>
</dbReference>
<dbReference type="InterPro" id="IPR035937">
    <property type="entry name" value="FPG_N"/>
</dbReference>
<evidence type="ECO:0000256" key="12">
    <source>
        <dbReference type="ARBA" id="ARBA00023268"/>
    </source>
</evidence>
<feature type="binding site" evidence="15">
    <location>
        <position position="110"/>
    </location>
    <ligand>
        <name>DNA</name>
        <dbReference type="ChEBI" id="CHEBI:16991"/>
    </ligand>
</feature>
<dbReference type="FunFam" id="3.20.190.10:FF:000001">
    <property type="entry name" value="Formamidopyrimidine-DNA glycosylase"/>
    <property type="match status" value="1"/>
</dbReference>
<keyword evidence="19" id="KW-1185">Reference proteome</keyword>
<proteinExistence type="inferred from homology"/>
<name>A0A6G7VBP8_9GAMM</name>
<feature type="active site" description="Proton donor; for beta-elimination activity" evidence="15">
    <location>
        <position position="58"/>
    </location>
</feature>
<dbReference type="NCBIfam" id="NF002211">
    <property type="entry name" value="PRK01103.1"/>
    <property type="match status" value="1"/>
</dbReference>
<dbReference type="PROSITE" id="PS01242">
    <property type="entry name" value="ZF_FPG_1"/>
    <property type="match status" value="1"/>
</dbReference>
<keyword evidence="11 15" id="KW-0456">Lyase</keyword>
<dbReference type="EC" id="3.2.2.23" evidence="15"/>
<dbReference type="SUPFAM" id="SSF46946">
    <property type="entry name" value="S13-like H2TH domain"/>
    <property type="match status" value="1"/>
</dbReference>
<evidence type="ECO:0000259" key="16">
    <source>
        <dbReference type="PROSITE" id="PS51066"/>
    </source>
</evidence>
<dbReference type="EMBL" id="CP048029">
    <property type="protein sequence ID" value="QIK37441.1"/>
    <property type="molecule type" value="Genomic_DNA"/>
</dbReference>
<evidence type="ECO:0000256" key="7">
    <source>
        <dbReference type="ARBA" id="ARBA00022801"/>
    </source>
</evidence>
<dbReference type="GO" id="GO:0008270">
    <property type="term" value="F:zinc ion binding"/>
    <property type="evidence" value="ECO:0007669"/>
    <property type="project" value="UniProtKB-UniRule"/>
</dbReference>
<evidence type="ECO:0000256" key="10">
    <source>
        <dbReference type="ARBA" id="ARBA00023204"/>
    </source>
</evidence>
<feature type="active site" description="Proton donor; for delta-elimination activity" evidence="15">
    <location>
        <position position="265"/>
    </location>
</feature>
<dbReference type="InterPro" id="IPR012319">
    <property type="entry name" value="FPG_cat"/>
</dbReference>
<accession>A0A6G7VBP8</accession>
<feature type="binding site" evidence="15">
    <location>
        <position position="91"/>
    </location>
    <ligand>
        <name>DNA</name>
        <dbReference type="ChEBI" id="CHEBI:16991"/>
    </ligand>
</feature>
<dbReference type="PANTHER" id="PTHR22993:SF9">
    <property type="entry name" value="FORMAMIDOPYRIMIDINE-DNA GLYCOSYLASE"/>
    <property type="match status" value="1"/>
</dbReference>
<keyword evidence="6 15" id="KW-0863">Zinc-finger</keyword>
<keyword evidence="12 15" id="KW-0511">Multifunctional enzyme</keyword>
<dbReference type="HAMAP" id="MF_00103">
    <property type="entry name" value="Fapy_DNA_glycosyl"/>
    <property type="match status" value="1"/>
</dbReference>
<dbReference type="PROSITE" id="PS51066">
    <property type="entry name" value="ZF_FPG_2"/>
    <property type="match status" value="1"/>
</dbReference>
<dbReference type="Pfam" id="PF01149">
    <property type="entry name" value="Fapy_DNA_glyco"/>
    <property type="match status" value="1"/>
</dbReference>
<keyword evidence="10 15" id="KW-0234">DNA repair</keyword>
<dbReference type="KEGG" id="cjap:GWK36_05000"/>
<evidence type="ECO:0000256" key="3">
    <source>
        <dbReference type="ARBA" id="ARBA00011245"/>
    </source>
</evidence>
<evidence type="ECO:0000256" key="1">
    <source>
        <dbReference type="ARBA" id="ARBA00001668"/>
    </source>
</evidence>
<comment type="catalytic activity">
    <reaction evidence="1 15">
        <text>Hydrolysis of DNA containing ring-opened 7-methylguanine residues, releasing 2,6-diamino-4-hydroxy-5-(N-methyl)formamidopyrimidine.</text>
        <dbReference type="EC" id="3.2.2.23"/>
    </reaction>
</comment>
<gene>
    <name evidence="15 18" type="primary">mutM</name>
    <name evidence="15" type="synonym">fpg</name>
    <name evidence="18" type="ORF">GWK36_05000</name>
</gene>
<evidence type="ECO:0000259" key="17">
    <source>
        <dbReference type="PROSITE" id="PS51068"/>
    </source>
</evidence>
<dbReference type="SMART" id="SM01232">
    <property type="entry name" value="H2TH"/>
    <property type="match status" value="1"/>
</dbReference>
<reference evidence="19" key="1">
    <citation type="submission" date="2020-01" db="EMBL/GenBank/DDBJ databases">
        <title>Caldichromatium gen. nov., sp. nov., a thermophilic purple sulfur bacterium member of the family Chromatiaceae isolated from Nakabusa hot spring, Japan.</title>
        <authorList>
            <person name="Saini M.K."/>
            <person name="Hanada S."/>
            <person name="Tank M."/>
        </authorList>
    </citation>
    <scope>NUCLEOTIDE SEQUENCE [LARGE SCALE GENOMIC DNA]</scope>
    <source>
        <strain evidence="19">No.7</strain>
    </source>
</reference>
<dbReference type="GO" id="GO:0003684">
    <property type="term" value="F:damaged DNA binding"/>
    <property type="evidence" value="ECO:0007669"/>
    <property type="project" value="InterPro"/>
</dbReference>
<dbReference type="RefSeq" id="WP_166270209.1">
    <property type="nucleotide sequence ID" value="NZ_CP048029.1"/>
</dbReference>
<dbReference type="CDD" id="cd08966">
    <property type="entry name" value="EcFpg-like_N"/>
    <property type="match status" value="1"/>
</dbReference>
<dbReference type="SUPFAM" id="SSF81624">
    <property type="entry name" value="N-terminal domain of MutM-like DNA repair proteins"/>
    <property type="match status" value="1"/>
</dbReference>
<evidence type="ECO:0000256" key="14">
    <source>
        <dbReference type="ARBA" id="ARBA00044632"/>
    </source>
</evidence>
<comment type="cofactor">
    <cofactor evidence="15">
        <name>Zn(2+)</name>
        <dbReference type="ChEBI" id="CHEBI:29105"/>
    </cofactor>
    <text evidence="15">Binds 1 zinc ion per subunit.</text>
</comment>
<evidence type="ECO:0000313" key="19">
    <source>
        <dbReference type="Proteomes" id="UP000502699"/>
    </source>
</evidence>
<evidence type="ECO:0000256" key="13">
    <source>
        <dbReference type="ARBA" id="ARBA00023295"/>
    </source>
</evidence>
<feature type="binding site" evidence="15">
    <location>
        <position position="156"/>
    </location>
    <ligand>
        <name>DNA</name>
        <dbReference type="ChEBI" id="CHEBI:16991"/>
    </ligand>
</feature>
<evidence type="ECO:0000256" key="5">
    <source>
        <dbReference type="ARBA" id="ARBA00022763"/>
    </source>
</evidence>
<comment type="function">
    <text evidence="15">Involved in base excision repair of DNA damaged by oxidation or by mutagenic agents. Acts as DNA glycosylase that recognizes and removes damaged bases. Has a preference for oxidized purines, such as 7,8-dihydro-8-oxoguanine (8-oxoG). Has AP (apurinic/apyrimidinic) lyase activity and introduces nicks in the DNA strand. Cleaves the DNA backbone by beta-delta elimination to generate a single-strand break at the site of the removed base with both 3'- and 5'-phosphates.</text>
</comment>
<keyword evidence="8 15" id="KW-0862">Zinc</keyword>
<dbReference type="EC" id="4.2.99.18" evidence="15"/>
<dbReference type="GO" id="GO:0034039">
    <property type="term" value="F:8-oxo-7,8-dihydroguanine DNA N-glycosylase activity"/>
    <property type="evidence" value="ECO:0007669"/>
    <property type="project" value="TreeGrafter"/>
</dbReference>
<dbReference type="NCBIfam" id="TIGR00577">
    <property type="entry name" value="fpg"/>
    <property type="match status" value="1"/>
</dbReference>
<dbReference type="AlphaFoldDB" id="A0A6G7VBP8"/>
<dbReference type="GO" id="GO:0140078">
    <property type="term" value="F:class I DNA-(apurinic or apyrimidinic site) endonuclease activity"/>
    <property type="evidence" value="ECO:0007669"/>
    <property type="project" value="UniProtKB-EC"/>
</dbReference>
<organism evidence="18 19">
    <name type="scientific">Caldichromatium japonicum</name>
    <dbReference type="NCBI Taxonomy" id="2699430"/>
    <lineage>
        <taxon>Bacteria</taxon>
        <taxon>Pseudomonadati</taxon>
        <taxon>Pseudomonadota</taxon>
        <taxon>Gammaproteobacteria</taxon>
        <taxon>Chromatiales</taxon>
        <taxon>Chromatiaceae</taxon>
        <taxon>Caldichromatium</taxon>
    </lineage>
</organism>
<evidence type="ECO:0000313" key="18">
    <source>
        <dbReference type="EMBL" id="QIK37441.1"/>
    </source>
</evidence>
<dbReference type="InterPro" id="IPR010979">
    <property type="entry name" value="Ribosomal_uS13-like_H2TH"/>
</dbReference>
<sequence length="280" mass="31863">MPELPEVETTRRGLLPHIEGQTIIKLLVREYRLRQPIPFDLGERLEGQTITAVIRRGKYLIIGLHQGSLLIHLGMSGSLRIVEDKHPYLPHDHVEFLLANGKWLRFHDPRRFGLFSWIPQTPEQAISEHPLLCRLGPEPFANEFDGEYLWRIGRRRCSAVKPFIMDGRVVVGVGNIYATESLFQSRIHPAYPCNQIDLDGYQRLAENIRLVLLAAIEQGGTTLRDFVSESGAPGYFRQSLMVYGRSGEFCKRCGGLIEGVRLSGRMSCYCSGCQVWWGRS</sequence>
<dbReference type="InterPro" id="IPR020629">
    <property type="entry name" value="FPG_Glyclase"/>
</dbReference>
<feature type="domain" description="Formamidopyrimidine-DNA glycosylase catalytic" evidence="17">
    <location>
        <begin position="2"/>
        <end position="113"/>
    </location>
</feature>
<dbReference type="Proteomes" id="UP000502699">
    <property type="component" value="Chromosome"/>
</dbReference>
<evidence type="ECO:0000256" key="11">
    <source>
        <dbReference type="ARBA" id="ARBA00023239"/>
    </source>
</evidence>
<evidence type="ECO:0000256" key="4">
    <source>
        <dbReference type="ARBA" id="ARBA00022723"/>
    </source>
</evidence>
<keyword evidence="9 15" id="KW-0238">DNA-binding</keyword>
<dbReference type="InterPro" id="IPR015886">
    <property type="entry name" value="H2TH_FPG"/>
</dbReference>
<protein>
    <recommendedName>
        <fullName evidence="15">Formamidopyrimidine-DNA glycosylase</fullName>
        <shortName evidence="15">Fapy-DNA glycosylase</shortName>
        <ecNumber evidence="15">3.2.2.23</ecNumber>
    </recommendedName>
    <alternativeName>
        <fullName evidence="15">DNA-(apurinic or apyrimidinic site) lyase MutM</fullName>
        <shortName evidence="15">AP lyase MutM</shortName>
        <ecNumber evidence="15">4.2.99.18</ecNumber>
    </alternativeName>
</protein>
<evidence type="ECO:0000256" key="8">
    <source>
        <dbReference type="ARBA" id="ARBA00022833"/>
    </source>
</evidence>
<dbReference type="Gene3D" id="1.10.8.50">
    <property type="match status" value="1"/>
</dbReference>
<feature type="active site" description="Proton donor" evidence="15">
    <location>
        <position position="3"/>
    </location>
</feature>
<dbReference type="FunFam" id="1.10.8.50:FF:000003">
    <property type="entry name" value="Formamidopyrimidine-DNA glycosylase"/>
    <property type="match status" value="1"/>
</dbReference>
<evidence type="ECO:0000256" key="9">
    <source>
        <dbReference type="ARBA" id="ARBA00023125"/>
    </source>
</evidence>
<dbReference type="Pfam" id="PF06831">
    <property type="entry name" value="H2TH"/>
    <property type="match status" value="1"/>
</dbReference>
<comment type="similarity">
    <text evidence="2 15">Belongs to the FPG family.</text>
</comment>
<feature type="active site" description="Schiff-base intermediate with DNA" evidence="15">
    <location>
        <position position="2"/>
    </location>
</feature>
<evidence type="ECO:0000256" key="15">
    <source>
        <dbReference type="HAMAP-Rule" id="MF_00103"/>
    </source>
</evidence>
<dbReference type="Gene3D" id="3.20.190.10">
    <property type="entry name" value="MutM-like, N-terminal"/>
    <property type="match status" value="1"/>
</dbReference>